<dbReference type="eggNOG" id="COG0784">
    <property type="taxonomic scope" value="Bacteria"/>
</dbReference>
<keyword evidence="4" id="KW-1185">Reference proteome</keyword>
<dbReference type="Proteomes" id="UP000027725">
    <property type="component" value="Unassembled WGS sequence"/>
</dbReference>
<dbReference type="GO" id="GO:0000160">
    <property type="term" value="P:phosphorelay signal transduction system"/>
    <property type="evidence" value="ECO:0007669"/>
    <property type="project" value="InterPro"/>
</dbReference>
<reference evidence="3 4" key="1">
    <citation type="submission" date="2014-03" db="EMBL/GenBank/DDBJ databases">
        <title>The draft genome sequence of Thioclava dalianensis DLFJ1-1.</title>
        <authorList>
            <person name="Lai Q."/>
            <person name="Shao Z."/>
        </authorList>
    </citation>
    <scope>NUCLEOTIDE SEQUENCE [LARGE SCALE GENOMIC DNA]</scope>
    <source>
        <strain evidence="3 4">DLFJ1-1</strain>
    </source>
</reference>
<evidence type="ECO:0000256" key="1">
    <source>
        <dbReference type="PROSITE-ProRule" id="PRU00169"/>
    </source>
</evidence>
<dbReference type="SUPFAM" id="SSF52172">
    <property type="entry name" value="CheY-like"/>
    <property type="match status" value="1"/>
</dbReference>
<dbReference type="InterPro" id="IPR011006">
    <property type="entry name" value="CheY-like_superfamily"/>
</dbReference>
<evidence type="ECO:0000313" key="4">
    <source>
        <dbReference type="Proteomes" id="UP000027725"/>
    </source>
</evidence>
<keyword evidence="1" id="KW-0597">Phosphoprotein</keyword>
<dbReference type="OrthoDB" id="582170at2"/>
<dbReference type="AlphaFoldDB" id="A0A074TNC6"/>
<dbReference type="Gene3D" id="3.40.50.2300">
    <property type="match status" value="1"/>
</dbReference>
<evidence type="ECO:0000259" key="2">
    <source>
        <dbReference type="PROSITE" id="PS50110"/>
    </source>
</evidence>
<proteinExistence type="predicted"/>
<dbReference type="PROSITE" id="PS50110">
    <property type="entry name" value="RESPONSE_REGULATORY"/>
    <property type="match status" value="1"/>
</dbReference>
<dbReference type="SMART" id="SM00448">
    <property type="entry name" value="REC"/>
    <property type="match status" value="1"/>
</dbReference>
<name>A0A074TNC6_9RHOB</name>
<organism evidence="3 4">
    <name type="scientific">Thioclava dalianensis</name>
    <dbReference type="NCBI Taxonomy" id="1185766"/>
    <lineage>
        <taxon>Bacteria</taxon>
        <taxon>Pseudomonadati</taxon>
        <taxon>Pseudomonadota</taxon>
        <taxon>Alphaproteobacteria</taxon>
        <taxon>Rhodobacterales</taxon>
        <taxon>Paracoccaceae</taxon>
        <taxon>Thioclava</taxon>
    </lineage>
</organism>
<dbReference type="RefSeq" id="WP_038063687.1">
    <property type="nucleotide sequence ID" value="NZ_FOVB01000002.1"/>
</dbReference>
<evidence type="ECO:0000313" key="3">
    <source>
        <dbReference type="EMBL" id="KEP70498.1"/>
    </source>
</evidence>
<comment type="caution">
    <text evidence="3">The sequence shown here is derived from an EMBL/GenBank/DDBJ whole genome shotgun (WGS) entry which is preliminary data.</text>
</comment>
<gene>
    <name evidence="3" type="ORF">DL1_15390</name>
</gene>
<feature type="domain" description="Response regulatory" evidence="2">
    <location>
        <begin position="14"/>
        <end position="125"/>
    </location>
</feature>
<sequence length="134" mass="14768">MRIEPSSHWLEGRKVLVAEDEMLIAYDIAYTIEDCGGEVIGPVANLSDARALMARDHIDAAVLDMNLLDGSCEPLVCELRKRNIPVVVNTAERLPLAFQSELPEVIVFSKPTMPDLLVEALSNGLHLDMRNAAE</sequence>
<accession>A0A074TNC6</accession>
<protein>
    <submittedName>
        <fullName evidence="3">Response regulator receiver protein</fullName>
    </submittedName>
</protein>
<feature type="modified residue" description="4-aspartylphosphate" evidence="1">
    <location>
        <position position="64"/>
    </location>
</feature>
<dbReference type="STRING" id="1185766.SAMN05216224_102353"/>
<dbReference type="EMBL" id="JHEH01000005">
    <property type="protein sequence ID" value="KEP70498.1"/>
    <property type="molecule type" value="Genomic_DNA"/>
</dbReference>
<dbReference type="InterPro" id="IPR001789">
    <property type="entry name" value="Sig_transdc_resp-reg_receiver"/>
</dbReference>